<feature type="region of interest" description="Disordered" evidence="1">
    <location>
        <begin position="50"/>
        <end position="74"/>
    </location>
</feature>
<evidence type="ECO:0008006" key="5">
    <source>
        <dbReference type="Google" id="ProtNLM"/>
    </source>
</evidence>
<sequence length="74" mass="8548">MLNSRPHRCRLCILQLLSLYASSFRLQRCHMTRFPTVWRQSTHLSWFNKLGHGSRSSSSSSSSSRANLFSFPTT</sequence>
<dbReference type="EMBL" id="CAXLJL010000123">
    <property type="protein sequence ID" value="CAL5132284.1"/>
    <property type="molecule type" value="Genomic_DNA"/>
</dbReference>
<evidence type="ECO:0000313" key="3">
    <source>
        <dbReference type="EMBL" id="CAL5132284.1"/>
    </source>
</evidence>
<reference evidence="3" key="1">
    <citation type="submission" date="2024-06" db="EMBL/GenBank/DDBJ databases">
        <authorList>
            <person name="Liu X."/>
            <person name="Lenzi L."/>
            <person name="Haldenby T S."/>
            <person name="Uol C."/>
        </authorList>
    </citation>
    <scope>NUCLEOTIDE SEQUENCE</scope>
</reference>
<gene>
    <name evidence="3" type="ORF">CDAUBV1_LOCUS5123</name>
</gene>
<dbReference type="AlphaFoldDB" id="A0AAV2T8D0"/>
<feature type="chain" id="PRO_5043427483" description="Secreted protein" evidence="2">
    <location>
        <begin position="24"/>
        <end position="74"/>
    </location>
</feature>
<feature type="signal peptide" evidence="2">
    <location>
        <begin position="1"/>
        <end position="23"/>
    </location>
</feature>
<accession>A0AAV2T8D0</accession>
<evidence type="ECO:0000313" key="4">
    <source>
        <dbReference type="Proteomes" id="UP001497525"/>
    </source>
</evidence>
<proteinExistence type="predicted"/>
<keyword evidence="2" id="KW-0732">Signal</keyword>
<feature type="compositionally biased region" description="Low complexity" evidence="1">
    <location>
        <begin position="54"/>
        <end position="65"/>
    </location>
</feature>
<evidence type="ECO:0000256" key="2">
    <source>
        <dbReference type="SAM" id="SignalP"/>
    </source>
</evidence>
<organism evidence="3 4">
    <name type="scientific">Calicophoron daubneyi</name>
    <name type="common">Rumen fluke</name>
    <name type="synonym">Paramphistomum daubneyi</name>
    <dbReference type="NCBI Taxonomy" id="300641"/>
    <lineage>
        <taxon>Eukaryota</taxon>
        <taxon>Metazoa</taxon>
        <taxon>Spiralia</taxon>
        <taxon>Lophotrochozoa</taxon>
        <taxon>Platyhelminthes</taxon>
        <taxon>Trematoda</taxon>
        <taxon>Digenea</taxon>
        <taxon>Plagiorchiida</taxon>
        <taxon>Pronocephalata</taxon>
        <taxon>Paramphistomoidea</taxon>
        <taxon>Paramphistomidae</taxon>
        <taxon>Calicophoron</taxon>
    </lineage>
</organism>
<protein>
    <recommendedName>
        <fullName evidence="5">Secreted protein</fullName>
    </recommendedName>
</protein>
<dbReference type="Proteomes" id="UP001497525">
    <property type="component" value="Unassembled WGS sequence"/>
</dbReference>
<evidence type="ECO:0000256" key="1">
    <source>
        <dbReference type="SAM" id="MobiDB-lite"/>
    </source>
</evidence>
<comment type="caution">
    <text evidence="3">The sequence shown here is derived from an EMBL/GenBank/DDBJ whole genome shotgun (WGS) entry which is preliminary data.</text>
</comment>
<name>A0AAV2T8D0_CALDB</name>